<organism evidence="2 3">
    <name type="scientific">Epicoccum nigrum</name>
    <name type="common">Soil fungus</name>
    <name type="synonym">Epicoccum purpurascens</name>
    <dbReference type="NCBI Taxonomy" id="105696"/>
    <lineage>
        <taxon>Eukaryota</taxon>
        <taxon>Fungi</taxon>
        <taxon>Dikarya</taxon>
        <taxon>Ascomycota</taxon>
        <taxon>Pezizomycotina</taxon>
        <taxon>Dothideomycetes</taxon>
        <taxon>Pleosporomycetidae</taxon>
        <taxon>Pleosporales</taxon>
        <taxon>Pleosporineae</taxon>
        <taxon>Didymellaceae</taxon>
        <taxon>Epicoccum</taxon>
    </lineage>
</organism>
<reference evidence="2 3" key="1">
    <citation type="journal article" date="2017" name="Genome Announc.">
        <title>Genome sequence of the saprophytic ascomycete Epicoccum nigrum ICMP 19927 strain isolated from New Zealand.</title>
        <authorList>
            <person name="Fokin M."/>
            <person name="Fleetwood D."/>
            <person name="Weir B.S."/>
            <person name="Villas-Boas S.G."/>
        </authorList>
    </citation>
    <scope>NUCLEOTIDE SEQUENCE [LARGE SCALE GENOMIC DNA]</scope>
    <source>
        <strain evidence="2 3">ICMP 19927</strain>
    </source>
</reference>
<dbReference type="Proteomes" id="UP000193240">
    <property type="component" value="Unassembled WGS sequence"/>
</dbReference>
<accession>A0A1Y2M472</accession>
<feature type="region of interest" description="Disordered" evidence="1">
    <location>
        <begin position="33"/>
        <end position="75"/>
    </location>
</feature>
<feature type="compositionally biased region" description="Low complexity" evidence="1">
    <location>
        <begin position="41"/>
        <end position="60"/>
    </location>
</feature>
<evidence type="ECO:0000256" key="1">
    <source>
        <dbReference type="SAM" id="MobiDB-lite"/>
    </source>
</evidence>
<name>A0A1Y2M472_EPING</name>
<dbReference type="EMBL" id="KZ107841">
    <property type="protein sequence ID" value="OSS50890.1"/>
    <property type="molecule type" value="Genomic_DNA"/>
</dbReference>
<dbReference type="AlphaFoldDB" id="A0A1Y2M472"/>
<evidence type="ECO:0000313" key="2">
    <source>
        <dbReference type="EMBL" id="OSS50890.1"/>
    </source>
</evidence>
<gene>
    <name evidence="2" type="ORF">B5807_04100</name>
</gene>
<sequence>MQKEMQLAQILSDLVSLSPGVCDPAAALALVSARPTPPTSPTAAVAAAEPAPGPATAAPPAEHKDEAAAEEQDKDLQRARELVELHYQVRERCRTGELAQGLAEARREVERALGG</sequence>
<evidence type="ECO:0000313" key="3">
    <source>
        <dbReference type="Proteomes" id="UP000193240"/>
    </source>
</evidence>
<proteinExistence type="predicted"/>
<protein>
    <submittedName>
        <fullName evidence="2">Uncharacterized protein</fullName>
    </submittedName>
</protein>
<dbReference type="InParanoid" id="A0A1Y2M472"/>
<keyword evidence="3" id="KW-1185">Reference proteome</keyword>